<dbReference type="OrthoDB" id="10017003at2759"/>
<keyword evidence="1" id="KW-0472">Membrane</keyword>
<dbReference type="STRING" id="29170.A0A368H2U8"/>
<dbReference type="PANTHER" id="PTHR22718">
    <property type="entry name" value="SERPENTINE RECEPTOR, CLASS X"/>
    <property type="match status" value="1"/>
</dbReference>
<evidence type="ECO:0000313" key="3">
    <source>
        <dbReference type="Proteomes" id="UP000252519"/>
    </source>
</evidence>
<evidence type="ECO:0000256" key="1">
    <source>
        <dbReference type="SAM" id="Phobius"/>
    </source>
</evidence>
<dbReference type="EMBL" id="JOJR01000026">
    <property type="protein sequence ID" value="RCN50088.1"/>
    <property type="molecule type" value="Genomic_DNA"/>
</dbReference>
<name>A0A368H2U8_ANCCA</name>
<keyword evidence="3" id="KW-1185">Reference proteome</keyword>
<dbReference type="Proteomes" id="UP000252519">
    <property type="component" value="Unassembled WGS sequence"/>
</dbReference>
<feature type="transmembrane region" description="Helical" evidence="1">
    <location>
        <begin position="49"/>
        <end position="69"/>
    </location>
</feature>
<comment type="caution">
    <text evidence="2">The sequence shown here is derived from an EMBL/GenBank/DDBJ whole genome shotgun (WGS) entry which is preliminary data.</text>
</comment>
<protein>
    <submittedName>
        <fullName evidence="2">Uncharacterized protein</fullName>
    </submittedName>
</protein>
<keyword evidence="1" id="KW-0812">Transmembrane</keyword>
<dbReference type="Gene3D" id="1.20.1070.10">
    <property type="entry name" value="Rhodopsin 7-helix transmembrane proteins"/>
    <property type="match status" value="1"/>
</dbReference>
<proteinExistence type="predicted"/>
<gene>
    <name evidence="2" type="ORF">ANCCAN_03693</name>
</gene>
<accession>A0A368H2U8</accession>
<feature type="transmembrane region" description="Helical" evidence="1">
    <location>
        <begin position="125"/>
        <end position="144"/>
    </location>
</feature>
<dbReference type="PANTHER" id="PTHR22718:SF34">
    <property type="entry name" value="G-PROTEIN COUPLED RECEPTORS FAMILY 1 PROFILE DOMAIN-CONTAINING PROTEIN"/>
    <property type="match status" value="1"/>
</dbReference>
<keyword evidence="1" id="KW-1133">Transmembrane helix</keyword>
<dbReference type="AlphaFoldDB" id="A0A368H2U8"/>
<sequence>MRTSTSYWLIISLCVCDIGMVVVSIAHIIPSTAFHDAFSEFDSPRNFLMIFLYDIFWYTEVVHFGMMAVNSPTSAVTHASQLFSMDAKYVGISDGLCFWMEDDFRYTSILHPTYYAVCFSTKRTAYLIIFCYLLGFLVSVPTLLPCCHTVWDPSHYITVYTTPDTW</sequence>
<reference evidence="2 3" key="1">
    <citation type="submission" date="2014-10" db="EMBL/GenBank/DDBJ databases">
        <title>Draft genome of the hookworm Ancylostoma caninum.</title>
        <authorList>
            <person name="Mitreva M."/>
        </authorList>
    </citation>
    <scope>NUCLEOTIDE SEQUENCE [LARGE SCALE GENOMIC DNA]</scope>
    <source>
        <strain evidence="2 3">Baltimore</strain>
    </source>
</reference>
<feature type="transmembrane region" description="Helical" evidence="1">
    <location>
        <begin position="7"/>
        <end position="29"/>
    </location>
</feature>
<evidence type="ECO:0000313" key="2">
    <source>
        <dbReference type="EMBL" id="RCN50088.1"/>
    </source>
</evidence>
<organism evidence="2 3">
    <name type="scientific">Ancylostoma caninum</name>
    <name type="common">Dog hookworm</name>
    <dbReference type="NCBI Taxonomy" id="29170"/>
    <lineage>
        <taxon>Eukaryota</taxon>
        <taxon>Metazoa</taxon>
        <taxon>Ecdysozoa</taxon>
        <taxon>Nematoda</taxon>
        <taxon>Chromadorea</taxon>
        <taxon>Rhabditida</taxon>
        <taxon>Rhabditina</taxon>
        <taxon>Rhabditomorpha</taxon>
        <taxon>Strongyloidea</taxon>
        <taxon>Ancylostomatidae</taxon>
        <taxon>Ancylostomatinae</taxon>
        <taxon>Ancylostoma</taxon>
    </lineage>
</organism>
<dbReference type="SUPFAM" id="SSF81321">
    <property type="entry name" value="Family A G protein-coupled receptor-like"/>
    <property type="match status" value="1"/>
</dbReference>